<dbReference type="Gene3D" id="3.40.630.30">
    <property type="match status" value="1"/>
</dbReference>
<dbReference type="PROSITE" id="PS51186">
    <property type="entry name" value="GNAT"/>
    <property type="match status" value="1"/>
</dbReference>
<comment type="catalytic activity">
    <reaction evidence="4">
        <text>L-methionine sulfone + acetyl-CoA = N-acetyl-L-methionine sulfone + CoA + H(+)</text>
        <dbReference type="Rhea" id="RHEA:47656"/>
        <dbReference type="ChEBI" id="CHEBI:15378"/>
        <dbReference type="ChEBI" id="CHEBI:57287"/>
        <dbReference type="ChEBI" id="CHEBI:57288"/>
        <dbReference type="ChEBI" id="CHEBI:87824"/>
        <dbReference type="ChEBI" id="CHEBI:87825"/>
    </reaction>
</comment>
<accession>A0A4Q1HS92</accession>
<name>A0A4Q1HS92_9BURK</name>
<dbReference type="SUPFAM" id="SSF55729">
    <property type="entry name" value="Acyl-CoA N-acyltransferases (Nat)"/>
    <property type="match status" value="1"/>
</dbReference>
<gene>
    <name evidence="6" type="ORF">C7R54_05740</name>
</gene>
<comment type="catalytic activity">
    <reaction evidence="3">
        <text>L-methionine sulfoximine + acetyl-CoA = N-acetyl-L-methionine sulfoximine + CoA + H(+)</text>
        <dbReference type="Rhea" id="RHEA:47660"/>
        <dbReference type="ChEBI" id="CHEBI:15378"/>
        <dbReference type="ChEBI" id="CHEBI:57287"/>
        <dbReference type="ChEBI" id="CHEBI:57288"/>
        <dbReference type="ChEBI" id="CHEBI:87826"/>
        <dbReference type="ChEBI" id="CHEBI:87827"/>
    </reaction>
</comment>
<evidence type="ECO:0000256" key="2">
    <source>
        <dbReference type="ARBA" id="ARBA00023315"/>
    </source>
</evidence>
<proteinExistence type="predicted"/>
<dbReference type="OrthoDB" id="5459937at2"/>
<dbReference type="Pfam" id="PF00583">
    <property type="entry name" value="Acetyltransf_1"/>
    <property type="match status" value="1"/>
</dbReference>
<evidence type="ECO:0000313" key="6">
    <source>
        <dbReference type="EMBL" id="RXN93206.1"/>
    </source>
</evidence>
<reference evidence="6 7" key="1">
    <citation type="journal article" date="2017" name="Int. J. Syst. Evol. Microbiol.">
        <title>Achromobacter aloeverae sp. nov., isolated from the root of Aloe vera (L.) Burm.f.</title>
        <authorList>
            <person name="Kuncharoen N."/>
            <person name="Muramatsu Y."/>
            <person name="Shibata C."/>
            <person name="Kamakura Y."/>
            <person name="Nakagawa Y."/>
            <person name="Tanasupawat S."/>
        </authorList>
    </citation>
    <scope>NUCLEOTIDE SEQUENCE [LARGE SCALE GENOMIC DNA]</scope>
    <source>
        <strain evidence="6 7">AVA-1</strain>
    </source>
</reference>
<dbReference type="InterPro" id="IPR000182">
    <property type="entry name" value="GNAT_dom"/>
</dbReference>
<comment type="caution">
    <text evidence="6">The sequence shown here is derived from an EMBL/GenBank/DDBJ whole genome shotgun (WGS) entry which is preliminary data.</text>
</comment>
<sequence>MSAPATPGDVRLIDCDEAAHGPAILDILNEAIVNSTALYDYVPRPPQAMAAWFATKRAHGFPVVGAVDADGRLLGFASWGTFRAFPAYKYTVEHSVYVHHAQRGRGLGRVLLEELIRRAQVAQLHVLVGCIDASNRASIGLHERLGFVHAGTFKQVGFKFGAWLDAAFYQLNLASPDHPQDG</sequence>
<keyword evidence="1 6" id="KW-0808">Transferase</keyword>
<dbReference type="FunFam" id="3.40.630.30:FF:000026">
    <property type="entry name" value="Phosphinothricin acetyltransferase"/>
    <property type="match status" value="1"/>
</dbReference>
<dbReference type="EMBL" id="PYAL01000001">
    <property type="protein sequence ID" value="RXN93206.1"/>
    <property type="molecule type" value="Genomic_DNA"/>
</dbReference>
<dbReference type="GO" id="GO:0016747">
    <property type="term" value="F:acyltransferase activity, transferring groups other than amino-acyl groups"/>
    <property type="evidence" value="ECO:0007669"/>
    <property type="project" value="InterPro"/>
</dbReference>
<keyword evidence="2" id="KW-0012">Acyltransferase</keyword>
<dbReference type="InterPro" id="IPR016181">
    <property type="entry name" value="Acyl_CoA_acyltransferase"/>
</dbReference>
<evidence type="ECO:0000259" key="5">
    <source>
        <dbReference type="PROSITE" id="PS51186"/>
    </source>
</evidence>
<dbReference type="RefSeq" id="WP_129149163.1">
    <property type="nucleotide sequence ID" value="NZ_JBHSDO010000006.1"/>
</dbReference>
<dbReference type="CDD" id="cd04301">
    <property type="entry name" value="NAT_SF"/>
    <property type="match status" value="1"/>
</dbReference>
<evidence type="ECO:0000313" key="7">
    <source>
        <dbReference type="Proteomes" id="UP000290849"/>
    </source>
</evidence>
<evidence type="ECO:0000256" key="3">
    <source>
        <dbReference type="ARBA" id="ARBA00050603"/>
    </source>
</evidence>
<dbReference type="Proteomes" id="UP000290849">
    <property type="component" value="Unassembled WGS sequence"/>
</dbReference>
<protein>
    <submittedName>
        <fullName evidence="6">GNAT family N-acetyltransferase</fullName>
    </submittedName>
</protein>
<dbReference type="AlphaFoldDB" id="A0A4Q1HS92"/>
<keyword evidence="7" id="KW-1185">Reference proteome</keyword>
<dbReference type="PANTHER" id="PTHR43072">
    <property type="entry name" value="N-ACETYLTRANSFERASE"/>
    <property type="match status" value="1"/>
</dbReference>
<evidence type="ECO:0000256" key="1">
    <source>
        <dbReference type="ARBA" id="ARBA00022679"/>
    </source>
</evidence>
<evidence type="ECO:0000256" key="4">
    <source>
        <dbReference type="ARBA" id="ARBA00051334"/>
    </source>
</evidence>
<organism evidence="6 7">
    <name type="scientific">Achromobacter aloeverae</name>
    <dbReference type="NCBI Taxonomy" id="1750518"/>
    <lineage>
        <taxon>Bacteria</taxon>
        <taxon>Pseudomonadati</taxon>
        <taxon>Pseudomonadota</taxon>
        <taxon>Betaproteobacteria</taxon>
        <taxon>Burkholderiales</taxon>
        <taxon>Alcaligenaceae</taxon>
        <taxon>Achromobacter</taxon>
    </lineage>
</organism>
<feature type="domain" description="N-acetyltransferase" evidence="5">
    <location>
        <begin position="10"/>
        <end position="174"/>
    </location>
</feature>
<dbReference type="PANTHER" id="PTHR43072:SF23">
    <property type="entry name" value="UPF0039 PROTEIN C11D3.02C"/>
    <property type="match status" value="1"/>
</dbReference>